<gene>
    <name evidence="5" type="ORF">SAMN05192557_0921</name>
</gene>
<keyword evidence="5" id="KW-0560">Oxidoreductase</keyword>
<dbReference type="PROSITE" id="PS51725">
    <property type="entry name" value="ABM"/>
    <property type="match status" value="1"/>
</dbReference>
<evidence type="ECO:0000256" key="2">
    <source>
        <dbReference type="ARBA" id="ARBA00018486"/>
    </source>
</evidence>
<dbReference type="OrthoDB" id="165368at2"/>
<dbReference type="Proteomes" id="UP000243605">
    <property type="component" value="Unassembled WGS sequence"/>
</dbReference>
<comment type="similarity">
    <text evidence="1">Belongs to the TRAP family.</text>
</comment>
<evidence type="ECO:0000313" key="6">
    <source>
        <dbReference type="Proteomes" id="UP000243605"/>
    </source>
</evidence>
<reference evidence="5 6" key="1">
    <citation type="submission" date="2016-10" db="EMBL/GenBank/DDBJ databases">
        <authorList>
            <person name="Varghese N."/>
            <person name="Submissions S."/>
        </authorList>
    </citation>
    <scope>NUCLEOTIDE SEQUENCE [LARGE SCALE GENOMIC DNA]</scope>
    <source>
        <strain evidence="5 6">IBRC-M10081</strain>
    </source>
</reference>
<dbReference type="SUPFAM" id="SSF54909">
    <property type="entry name" value="Dimeric alpha+beta barrel"/>
    <property type="match status" value="1"/>
</dbReference>
<keyword evidence="6" id="KW-1185">Reference proteome</keyword>
<name>A0A662Z4U4_9STAP</name>
<dbReference type="InterPro" id="IPR007138">
    <property type="entry name" value="ABM_dom"/>
</dbReference>
<dbReference type="AlphaFoldDB" id="A0A662Z4U4"/>
<proteinExistence type="inferred from homology"/>
<organism evidence="5 6">
    <name type="scientific">Aliicoccus persicus</name>
    <dbReference type="NCBI Taxonomy" id="930138"/>
    <lineage>
        <taxon>Bacteria</taxon>
        <taxon>Bacillati</taxon>
        <taxon>Bacillota</taxon>
        <taxon>Bacilli</taxon>
        <taxon>Bacillales</taxon>
        <taxon>Staphylococcaceae</taxon>
        <taxon>Aliicoccus</taxon>
    </lineage>
</organism>
<dbReference type="Pfam" id="PF03992">
    <property type="entry name" value="ABM"/>
    <property type="match status" value="1"/>
</dbReference>
<evidence type="ECO:0000259" key="4">
    <source>
        <dbReference type="PROSITE" id="PS51725"/>
    </source>
</evidence>
<evidence type="ECO:0000313" key="5">
    <source>
        <dbReference type="EMBL" id="SEV94401.1"/>
    </source>
</evidence>
<dbReference type="Gene3D" id="3.30.70.100">
    <property type="match status" value="1"/>
</dbReference>
<dbReference type="EMBL" id="FOIT01000002">
    <property type="protein sequence ID" value="SEV94401.1"/>
    <property type="molecule type" value="Genomic_DNA"/>
</dbReference>
<evidence type="ECO:0000256" key="1">
    <source>
        <dbReference type="ARBA" id="ARBA00009267"/>
    </source>
</evidence>
<feature type="domain" description="ABM" evidence="4">
    <location>
        <begin position="4"/>
        <end position="93"/>
    </location>
</feature>
<dbReference type="InterPro" id="IPR011008">
    <property type="entry name" value="Dimeric_a/b-barrel"/>
</dbReference>
<evidence type="ECO:0000256" key="3">
    <source>
        <dbReference type="ARBA" id="ARBA00032861"/>
    </source>
</evidence>
<dbReference type="RefSeq" id="WP_091474351.1">
    <property type="nucleotide sequence ID" value="NZ_FOIT01000002.1"/>
</dbReference>
<protein>
    <recommendedName>
        <fullName evidence="2">Signal transduction protein TRAP</fullName>
    </recommendedName>
    <alternativeName>
        <fullName evidence="3">Target of RNAIII-activating protein</fullName>
    </alternativeName>
</protein>
<keyword evidence="5" id="KW-0503">Monooxygenase</keyword>
<sequence>MEGYAVYSGIIAKEDKGHIIRKHLLEVAEEMNGIDDCKAYIVGVDPKSDDALFVYEVWKTKESHDASLQLPIYQVLRDGVRPHILTVRNFPSVNYIAGHARFTE</sequence>
<dbReference type="GO" id="GO:0004497">
    <property type="term" value="F:monooxygenase activity"/>
    <property type="evidence" value="ECO:0007669"/>
    <property type="project" value="UniProtKB-KW"/>
</dbReference>
<accession>A0A662Z4U4</accession>